<dbReference type="EMBL" id="CABFNS010000165">
    <property type="protein sequence ID" value="VUC20543.1"/>
    <property type="molecule type" value="Genomic_DNA"/>
</dbReference>
<evidence type="ECO:0000313" key="2">
    <source>
        <dbReference type="EMBL" id="VUC20543.1"/>
    </source>
</evidence>
<gene>
    <name evidence="2" type="ORF">CLO192961_LOCUS25213</name>
</gene>
<organism evidence="2 3">
    <name type="scientific">Bionectria ochroleuca</name>
    <name type="common">Gliocladium roseum</name>
    <dbReference type="NCBI Taxonomy" id="29856"/>
    <lineage>
        <taxon>Eukaryota</taxon>
        <taxon>Fungi</taxon>
        <taxon>Dikarya</taxon>
        <taxon>Ascomycota</taxon>
        <taxon>Pezizomycotina</taxon>
        <taxon>Sordariomycetes</taxon>
        <taxon>Hypocreomycetidae</taxon>
        <taxon>Hypocreales</taxon>
        <taxon>Bionectriaceae</taxon>
        <taxon>Clonostachys</taxon>
    </lineage>
</organism>
<sequence>MSATETETLPSPATTSSISLSSPFPFATAPDIIRSHQKDAYFTGHLTNTLTDLHRRLLGARATHAVAPELRTSAS</sequence>
<feature type="compositionally biased region" description="Low complexity" evidence="1">
    <location>
        <begin position="9"/>
        <end position="23"/>
    </location>
</feature>
<protein>
    <submittedName>
        <fullName evidence="2">Uncharacterized protein</fullName>
    </submittedName>
</protein>
<proteinExistence type="predicted"/>
<reference evidence="2 3" key="1">
    <citation type="submission" date="2019-06" db="EMBL/GenBank/DDBJ databases">
        <authorList>
            <person name="Broberg M."/>
        </authorList>
    </citation>
    <scope>NUCLEOTIDE SEQUENCE [LARGE SCALE GENOMIC DNA]</scope>
</reference>
<evidence type="ECO:0000313" key="3">
    <source>
        <dbReference type="Proteomes" id="UP000766486"/>
    </source>
</evidence>
<evidence type="ECO:0000256" key="1">
    <source>
        <dbReference type="SAM" id="MobiDB-lite"/>
    </source>
</evidence>
<accession>A0ABY6TPZ4</accession>
<name>A0ABY6TPZ4_BIOOC</name>
<dbReference type="Proteomes" id="UP000766486">
    <property type="component" value="Unassembled WGS sequence"/>
</dbReference>
<comment type="caution">
    <text evidence="2">The sequence shown here is derived from an EMBL/GenBank/DDBJ whole genome shotgun (WGS) entry which is preliminary data.</text>
</comment>
<keyword evidence="3" id="KW-1185">Reference proteome</keyword>
<feature type="non-terminal residue" evidence="2">
    <location>
        <position position="75"/>
    </location>
</feature>
<feature type="region of interest" description="Disordered" evidence="1">
    <location>
        <begin position="1"/>
        <end position="23"/>
    </location>
</feature>